<evidence type="ECO:0000313" key="2">
    <source>
        <dbReference type="Proteomes" id="UP000821866"/>
    </source>
</evidence>
<sequence length="90" mass="9411">MSGGTMMLGCAPVLVEGDLERARDFSTPVSPSLGNPELPAASEAPRVAAAAMPVPATTHAAHNVTRLNHKKVHLFLLGSPTKLFQTRAVP</sequence>
<keyword evidence="2" id="KW-1185">Reference proteome</keyword>
<dbReference type="EMBL" id="JABSTU010000010">
    <property type="protein sequence ID" value="KAH8019728.1"/>
    <property type="molecule type" value="Genomic_DNA"/>
</dbReference>
<reference evidence="1" key="1">
    <citation type="journal article" date="2020" name="Cell">
        <title>Large-Scale Comparative Analyses of Tick Genomes Elucidate Their Genetic Diversity and Vector Capacities.</title>
        <authorList>
            <consortium name="Tick Genome and Microbiome Consortium (TIGMIC)"/>
            <person name="Jia N."/>
            <person name="Wang J."/>
            <person name="Shi W."/>
            <person name="Du L."/>
            <person name="Sun Y."/>
            <person name="Zhan W."/>
            <person name="Jiang J.F."/>
            <person name="Wang Q."/>
            <person name="Zhang B."/>
            <person name="Ji P."/>
            <person name="Bell-Sakyi L."/>
            <person name="Cui X.M."/>
            <person name="Yuan T.T."/>
            <person name="Jiang B.G."/>
            <person name="Yang W.F."/>
            <person name="Lam T.T."/>
            <person name="Chang Q.C."/>
            <person name="Ding S.J."/>
            <person name="Wang X.J."/>
            <person name="Zhu J.G."/>
            <person name="Ruan X.D."/>
            <person name="Zhao L."/>
            <person name="Wei J.T."/>
            <person name="Ye R.Z."/>
            <person name="Que T.C."/>
            <person name="Du C.H."/>
            <person name="Zhou Y.H."/>
            <person name="Cheng J.X."/>
            <person name="Dai P.F."/>
            <person name="Guo W.B."/>
            <person name="Han X.H."/>
            <person name="Huang E.J."/>
            <person name="Li L.F."/>
            <person name="Wei W."/>
            <person name="Gao Y.C."/>
            <person name="Liu J.Z."/>
            <person name="Shao H.Z."/>
            <person name="Wang X."/>
            <person name="Wang C.C."/>
            <person name="Yang T.C."/>
            <person name="Huo Q.B."/>
            <person name="Li W."/>
            <person name="Chen H.Y."/>
            <person name="Chen S.E."/>
            <person name="Zhou L.G."/>
            <person name="Ni X.B."/>
            <person name="Tian J.H."/>
            <person name="Sheng Y."/>
            <person name="Liu T."/>
            <person name="Pan Y.S."/>
            <person name="Xia L.Y."/>
            <person name="Li J."/>
            <person name="Zhao F."/>
            <person name="Cao W.C."/>
        </authorList>
    </citation>
    <scope>NUCLEOTIDE SEQUENCE</scope>
    <source>
        <strain evidence="1">Rmic-2018</strain>
    </source>
</reference>
<protein>
    <submittedName>
        <fullName evidence="1">Uncharacterized protein</fullName>
    </submittedName>
</protein>
<accession>A0A9J6DCD4</accession>
<dbReference type="Proteomes" id="UP000821866">
    <property type="component" value="Chromosome 8"/>
</dbReference>
<proteinExistence type="predicted"/>
<name>A0A9J6DCD4_RHIMP</name>
<organism evidence="1 2">
    <name type="scientific">Rhipicephalus microplus</name>
    <name type="common">Cattle tick</name>
    <name type="synonym">Boophilus microplus</name>
    <dbReference type="NCBI Taxonomy" id="6941"/>
    <lineage>
        <taxon>Eukaryota</taxon>
        <taxon>Metazoa</taxon>
        <taxon>Ecdysozoa</taxon>
        <taxon>Arthropoda</taxon>
        <taxon>Chelicerata</taxon>
        <taxon>Arachnida</taxon>
        <taxon>Acari</taxon>
        <taxon>Parasitiformes</taxon>
        <taxon>Ixodida</taxon>
        <taxon>Ixodoidea</taxon>
        <taxon>Ixodidae</taxon>
        <taxon>Rhipicephalinae</taxon>
        <taxon>Rhipicephalus</taxon>
        <taxon>Boophilus</taxon>
    </lineage>
</organism>
<gene>
    <name evidence="1" type="ORF">HPB51_021087</name>
</gene>
<evidence type="ECO:0000313" key="1">
    <source>
        <dbReference type="EMBL" id="KAH8019728.1"/>
    </source>
</evidence>
<dbReference type="AlphaFoldDB" id="A0A9J6DCD4"/>
<comment type="caution">
    <text evidence="1">The sequence shown here is derived from an EMBL/GenBank/DDBJ whole genome shotgun (WGS) entry which is preliminary data.</text>
</comment>
<reference evidence="1" key="2">
    <citation type="submission" date="2021-09" db="EMBL/GenBank/DDBJ databases">
        <authorList>
            <person name="Jia N."/>
            <person name="Wang J."/>
            <person name="Shi W."/>
            <person name="Du L."/>
            <person name="Sun Y."/>
            <person name="Zhan W."/>
            <person name="Jiang J."/>
            <person name="Wang Q."/>
            <person name="Zhang B."/>
            <person name="Ji P."/>
            <person name="Sakyi L.B."/>
            <person name="Cui X."/>
            <person name="Yuan T."/>
            <person name="Jiang B."/>
            <person name="Yang W."/>
            <person name="Lam T.T.-Y."/>
            <person name="Chang Q."/>
            <person name="Ding S."/>
            <person name="Wang X."/>
            <person name="Zhu J."/>
            <person name="Ruan X."/>
            <person name="Zhao L."/>
            <person name="Wei J."/>
            <person name="Que T."/>
            <person name="Du C."/>
            <person name="Cheng J."/>
            <person name="Dai P."/>
            <person name="Han X."/>
            <person name="Huang E."/>
            <person name="Gao Y."/>
            <person name="Liu J."/>
            <person name="Shao H."/>
            <person name="Ye R."/>
            <person name="Li L."/>
            <person name="Wei W."/>
            <person name="Wang X."/>
            <person name="Wang C."/>
            <person name="Huo Q."/>
            <person name="Li W."/>
            <person name="Guo W."/>
            <person name="Chen H."/>
            <person name="Chen S."/>
            <person name="Zhou L."/>
            <person name="Zhou L."/>
            <person name="Ni X."/>
            <person name="Tian J."/>
            <person name="Zhou Y."/>
            <person name="Sheng Y."/>
            <person name="Liu T."/>
            <person name="Pan Y."/>
            <person name="Xia L."/>
            <person name="Li J."/>
            <person name="Zhao F."/>
            <person name="Cao W."/>
        </authorList>
    </citation>
    <scope>NUCLEOTIDE SEQUENCE</scope>
    <source>
        <strain evidence="1">Rmic-2018</strain>
        <tissue evidence="1">Larvae</tissue>
    </source>
</reference>